<evidence type="ECO:0000313" key="2">
    <source>
        <dbReference type="EMBL" id="ALK84947.1"/>
    </source>
</evidence>
<keyword evidence="1" id="KW-1133">Transmembrane helix</keyword>
<keyword evidence="1" id="KW-0472">Membrane</keyword>
<name>A0A0P0M2X5_PHOVU</name>
<gene>
    <name evidence="2" type="ORF">BvMPK_2350</name>
</gene>
<feature type="transmembrane region" description="Helical" evidence="1">
    <location>
        <begin position="154"/>
        <end position="177"/>
    </location>
</feature>
<proteinExistence type="predicted"/>
<organism evidence="2 3">
    <name type="scientific">Phocaeicola vulgatus</name>
    <name type="common">Bacteroides vulgatus</name>
    <dbReference type="NCBI Taxonomy" id="821"/>
    <lineage>
        <taxon>Bacteria</taxon>
        <taxon>Pseudomonadati</taxon>
        <taxon>Bacteroidota</taxon>
        <taxon>Bacteroidia</taxon>
        <taxon>Bacteroidales</taxon>
        <taxon>Bacteroidaceae</taxon>
        <taxon>Phocaeicola</taxon>
    </lineage>
</organism>
<reference evidence="2 3" key="2">
    <citation type="journal article" date="2016" name="Genome Biol. Evol.">
        <title>Extensive mobilome-driven genome diversification in mouse gut-associated Bacteroides vulgatus mpk.</title>
        <authorList>
            <person name="Lange A."/>
            <person name="Beier S."/>
            <person name="Steimle A."/>
            <person name="Autenrieth I.B."/>
            <person name="Huson D.H."/>
            <person name="Frick J.S."/>
        </authorList>
    </citation>
    <scope>NUCLEOTIDE SEQUENCE [LARGE SCALE GENOMIC DNA]</scope>
    <source>
        <strain evidence="3">mpk</strain>
    </source>
</reference>
<dbReference type="Gene3D" id="3.90.550.10">
    <property type="entry name" value="Spore Coat Polysaccharide Biosynthesis Protein SpsA, Chain A"/>
    <property type="match status" value="1"/>
</dbReference>
<evidence type="ECO:0000256" key="1">
    <source>
        <dbReference type="SAM" id="Phobius"/>
    </source>
</evidence>
<dbReference type="Proteomes" id="UP000061587">
    <property type="component" value="Chromosome"/>
</dbReference>
<reference evidence="3" key="1">
    <citation type="submission" date="2015-10" db="EMBL/GenBank/DDBJ databases">
        <title>Extensive mobilome-driven genome diversification in gut-associated Bacteroides vulgatus mpk.</title>
        <authorList>
            <person name="Beier S."/>
            <person name="Lange A."/>
            <person name="Huson D.H."/>
            <person name="Frick J.-S."/>
            <person name="Autenrieth I.B."/>
        </authorList>
    </citation>
    <scope>NUCLEOTIDE SEQUENCE [LARGE SCALE GENOMIC DNA]</scope>
    <source>
        <strain evidence="3">mpk</strain>
    </source>
</reference>
<sequence>MQNLKSNGYPWGKFYKHEIIKSNHLRFNEHLQINEDHLFVFQYLLCCKTIYITPSKDYHYTVFRGNNIKLSSKRNPFHMHKLASECFKKEINRMQTFWKLTSIEYNSLINEFVYSKRLLGLNSLCIQKDVTSFKEEIFYWKTRKYHPKNSFHKIILFIICTDILSTNIKFAFLRYIYALKEYNKKKKYIQYIYKSVNNCSTQIIK</sequence>
<accession>A0A0P0M2X5</accession>
<dbReference type="InterPro" id="IPR029044">
    <property type="entry name" value="Nucleotide-diphossugar_trans"/>
</dbReference>
<protein>
    <submittedName>
        <fullName evidence="2">Glycosyltransferase</fullName>
    </submittedName>
</protein>
<dbReference type="PATRIC" id="fig|821.40.peg.2815"/>
<dbReference type="EMBL" id="CP013020">
    <property type="protein sequence ID" value="ALK84947.1"/>
    <property type="molecule type" value="Genomic_DNA"/>
</dbReference>
<evidence type="ECO:0000313" key="3">
    <source>
        <dbReference type="Proteomes" id="UP000061587"/>
    </source>
</evidence>
<keyword evidence="1" id="KW-0812">Transmembrane</keyword>
<dbReference type="AlphaFoldDB" id="A0A0P0M2X5"/>